<gene>
    <name evidence="2" type="ORF">SAMN05443547_1954</name>
</gene>
<dbReference type="InterPro" id="IPR021215">
    <property type="entry name" value="DUF2752"/>
</dbReference>
<dbReference type="EMBL" id="FRYK01000003">
    <property type="protein sequence ID" value="SHO73592.1"/>
    <property type="molecule type" value="Genomic_DNA"/>
</dbReference>
<organism evidence="2 3">
    <name type="scientific">Flavobacterium cucumis</name>
    <dbReference type="NCBI Taxonomy" id="416016"/>
    <lineage>
        <taxon>Bacteria</taxon>
        <taxon>Pseudomonadati</taxon>
        <taxon>Bacteroidota</taxon>
        <taxon>Flavobacteriia</taxon>
        <taxon>Flavobacteriales</taxon>
        <taxon>Flavobacteriaceae</taxon>
        <taxon>Flavobacterium</taxon>
    </lineage>
</organism>
<evidence type="ECO:0008006" key="4">
    <source>
        <dbReference type="Google" id="ProtNLM"/>
    </source>
</evidence>
<sequence>MEEHMLPCMNKQLFGVECPGCGTQRAIAFLLEGEFWEAFKMFPAIYTLGLFFILLGFHLFDKKRNYYKLVIASAVLNGAVLLIAYFIKIYSNTVTN</sequence>
<evidence type="ECO:0000256" key="1">
    <source>
        <dbReference type="SAM" id="Phobius"/>
    </source>
</evidence>
<feature type="transmembrane region" description="Helical" evidence="1">
    <location>
        <begin position="41"/>
        <end position="60"/>
    </location>
</feature>
<keyword evidence="1" id="KW-1133">Transmembrane helix</keyword>
<keyword evidence="1" id="KW-0472">Membrane</keyword>
<accession>A0A1M7ZXJ6</accession>
<keyword evidence="3" id="KW-1185">Reference proteome</keyword>
<dbReference type="AlphaFoldDB" id="A0A1M7ZXJ6"/>
<dbReference type="OrthoDB" id="9815897at2"/>
<feature type="transmembrane region" description="Helical" evidence="1">
    <location>
        <begin position="67"/>
        <end position="87"/>
    </location>
</feature>
<dbReference type="STRING" id="416016.SAMN05443547_1954"/>
<reference evidence="3" key="1">
    <citation type="submission" date="2016-12" db="EMBL/GenBank/DDBJ databases">
        <authorList>
            <person name="Varghese N."/>
            <person name="Submissions S."/>
        </authorList>
    </citation>
    <scope>NUCLEOTIDE SEQUENCE [LARGE SCALE GENOMIC DNA]</scope>
    <source>
        <strain evidence="3">DSM 18830</strain>
    </source>
</reference>
<name>A0A1M7ZXJ6_9FLAO</name>
<protein>
    <recommendedName>
        <fullName evidence="4">DUF2752 domain-containing protein</fullName>
    </recommendedName>
</protein>
<dbReference type="Proteomes" id="UP000184611">
    <property type="component" value="Unassembled WGS sequence"/>
</dbReference>
<evidence type="ECO:0000313" key="2">
    <source>
        <dbReference type="EMBL" id="SHO73592.1"/>
    </source>
</evidence>
<keyword evidence="1" id="KW-0812">Transmembrane</keyword>
<evidence type="ECO:0000313" key="3">
    <source>
        <dbReference type="Proteomes" id="UP000184611"/>
    </source>
</evidence>
<dbReference type="Pfam" id="PF10825">
    <property type="entry name" value="DUF2752"/>
    <property type="match status" value="1"/>
</dbReference>
<proteinExistence type="predicted"/>
<dbReference type="RefSeq" id="WP_073583857.1">
    <property type="nucleotide sequence ID" value="NZ_CBCSEA010000005.1"/>
</dbReference>